<evidence type="ECO:0000313" key="1">
    <source>
        <dbReference type="EMBL" id="MXU82976.1"/>
    </source>
</evidence>
<protein>
    <submittedName>
        <fullName evidence="1">Putative secreted protein</fullName>
    </submittedName>
</protein>
<dbReference type="AlphaFoldDB" id="A0A6B0U3Z7"/>
<reference evidence="1" key="1">
    <citation type="submission" date="2019-12" db="EMBL/GenBank/DDBJ databases">
        <title>An insight into the sialome of adult female Ixodes ricinus ticks feeding for 6 days.</title>
        <authorList>
            <person name="Perner J."/>
            <person name="Ribeiro J.M.C."/>
        </authorList>
    </citation>
    <scope>NUCLEOTIDE SEQUENCE</scope>
    <source>
        <strain evidence="1">Semi-engorged</strain>
        <tissue evidence="1">Salivary glands</tissue>
    </source>
</reference>
<sequence length="72" mass="8275">MLVFSLWNFIALSFVWLKDFGVVFGSGSNINVCFGSYLYAQLFGCGAYSRVLHFFFCHYGKHADLPNFYLAR</sequence>
<accession>A0A6B0U3Z7</accession>
<name>A0A6B0U3Z7_IXORI</name>
<organism evidence="1">
    <name type="scientific">Ixodes ricinus</name>
    <name type="common">Common tick</name>
    <name type="synonym">Acarus ricinus</name>
    <dbReference type="NCBI Taxonomy" id="34613"/>
    <lineage>
        <taxon>Eukaryota</taxon>
        <taxon>Metazoa</taxon>
        <taxon>Ecdysozoa</taxon>
        <taxon>Arthropoda</taxon>
        <taxon>Chelicerata</taxon>
        <taxon>Arachnida</taxon>
        <taxon>Acari</taxon>
        <taxon>Parasitiformes</taxon>
        <taxon>Ixodida</taxon>
        <taxon>Ixodoidea</taxon>
        <taxon>Ixodidae</taxon>
        <taxon>Ixodinae</taxon>
        <taxon>Ixodes</taxon>
    </lineage>
</organism>
<proteinExistence type="predicted"/>
<dbReference type="EMBL" id="GIFC01000893">
    <property type="protein sequence ID" value="MXU82976.1"/>
    <property type="molecule type" value="Transcribed_RNA"/>
</dbReference>